<comment type="caution">
    <text evidence="3">The sequence shown here is derived from an EMBL/GenBank/DDBJ whole genome shotgun (WGS) entry which is preliminary data.</text>
</comment>
<evidence type="ECO:0000313" key="4">
    <source>
        <dbReference type="Proteomes" id="UP001250656"/>
    </source>
</evidence>
<dbReference type="InterPro" id="IPR001296">
    <property type="entry name" value="Glyco_trans_1"/>
</dbReference>
<evidence type="ECO:0000259" key="2">
    <source>
        <dbReference type="Pfam" id="PF00534"/>
    </source>
</evidence>
<keyword evidence="1 3" id="KW-0808">Transferase</keyword>
<dbReference type="RefSeq" id="WP_314013214.1">
    <property type="nucleotide sequence ID" value="NZ_JAVTTP010000001.1"/>
</dbReference>
<keyword evidence="4" id="KW-1185">Reference proteome</keyword>
<dbReference type="Pfam" id="PF00534">
    <property type="entry name" value="Glycos_transf_1"/>
    <property type="match status" value="1"/>
</dbReference>
<dbReference type="EC" id="2.4.-.-" evidence="3"/>
<accession>A0ABU3L4Q7</accession>
<dbReference type="CDD" id="cd03801">
    <property type="entry name" value="GT4_PimA-like"/>
    <property type="match status" value="1"/>
</dbReference>
<dbReference type="GO" id="GO:0016757">
    <property type="term" value="F:glycosyltransferase activity"/>
    <property type="evidence" value="ECO:0007669"/>
    <property type="project" value="UniProtKB-KW"/>
</dbReference>
<evidence type="ECO:0000256" key="1">
    <source>
        <dbReference type="ARBA" id="ARBA00022679"/>
    </source>
</evidence>
<dbReference type="PANTHER" id="PTHR46401">
    <property type="entry name" value="GLYCOSYLTRANSFERASE WBBK-RELATED"/>
    <property type="match status" value="1"/>
</dbReference>
<dbReference type="EMBL" id="JAVTTP010000001">
    <property type="protein sequence ID" value="MDT7828087.1"/>
    <property type="molecule type" value="Genomic_DNA"/>
</dbReference>
<name>A0ABU3L4Q7_9FLAO</name>
<dbReference type="Gene3D" id="3.40.50.2000">
    <property type="entry name" value="Glycogen Phosphorylase B"/>
    <property type="match status" value="1"/>
</dbReference>
<organism evidence="3 4">
    <name type="scientific">Pricia mediterranea</name>
    <dbReference type="NCBI Taxonomy" id="3076079"/>
    <lineage>
        <taxon>Bacteria</taxon>
        <taxon>Pseudomonadati</taxon>
        <taxon>Bacteroidota</taxon>
        <taxon>Flavobacteriia</taxon>
        <taxon>Flavobacteriales</taxon>
        <taxon>Flavobacteriaceae</taxon>
        <taxon>Pricia</taxon>
    </lineage>
</organism>
<reference evidence="3 4" key="1">
    <citation type="submission" date="2023-09" db="EMBL/GenBank/DDBJ databases">
        <title>Novel taxa isolated from Blanes Bay.</title>
        <authorList>
            <person name="Rey-Velasco X."/>
            <person name="Lucena T."/>
        </authorList>
    </citation>
    <scope>NUCLEOTIDE SEQUENCE [LARGE SCALE GENOMIC DNA]</scope>
    <source>
        <strain evidence="3 4">S334</strain>
    </source>
</reference>
<dbReference type="PANTHER" id="PTHR46401:SF2">
    <property type="entry name" value="GLYCOSYLTRANSFERASE WBBK-RELATED"/>
    <property type="match status" value="1"/>
</dbReference>
<gene>
    <name evidence="3" type="ORF">RQM65_05340</name>
</gene>
<keyword evidence="3" id="KW-0328">Glycosyltransferase</keyword>
<protein>
    <submittedName>
        <fullName evidence="3">Glycosyltransferase</fullName>
        <ecNumber evidence="3">2.4.-.-</ecNumber>
    </submittedName>
</protein>
<feature type="domain" description="Glycosyl transferase family 1" evidence="2">
    <location>
        <begin position="183"/>
        <end position="343"/>
    </location>
</feature>
<dbReference type="Proteomes" id="UP001250656">
    <property type="component" value="Unassembled WGS sequence"/>
</dbReference>
<proteinExistence type="predicted"/>
<dbReference type="SUPFAM" id="SSF53756">
    <property type="entry name" value="UDP-Glycosyltransferase/glycogen phosphorylase"/>
    <property type="match status" value="1"/>
</dbReference>
<sequence length="370" mass="42873">MKIYFLSSSAFSDNQMSILKYLGKYHEITYAVIIPYKNSNYTKKELAEYCKENNIHFIPFELNHRFRDPRLLITYFSIVRHIRNSNTDLIYFANFGQLYLNTLIGLLNPSRTIIALHDVKTHSNSSFGRLTDLSNSILIEKFWNFQTFSKIQKKLLHKRIPHKTVYTISLPLIDFGALPDKKESNNEVNFLFFGNIIAYKGLDILLKAFKNIEDNHKNARLVIAGRCDDWEETYVPIINGSDQVISNIRFIANEEIPFFFEMADYVVLPYRDTTQSGPLMISYNYNKPVLVSNAEGFIEFTEEGVTGYSYDLSSQADLEQVLKNCMEMSAREYKKLRGRLANYTQANYSTIALVNKYNTMFAEVLAAKSH</sequence>
<evidence type="ECO:0000313" key="3">
    <source>
        <dbReference type="EMBL" id="MDT7828087.1"/>
    </source>
</evidence>